<dbReference type="AlphaFoldDB" id="A0A0G0WUK1"/>
<organism evidence="1 2">
    <name type="scientific">Candidatus Curtissbacteria bacterium GW2011_GWA1_41_11</name>
    <dbReference type="NCBI Taxonomy" id="1618409"/>
    <lineage>
        <taxon>Bacteria</taxon>
        <taxon>Candidatus Curtissiibacteriota</taxon>
    </lineage>
</organism>
<evidence type="ECO:0000313" key="1">
    <source>
        <dbReference type="EMBL" id="KKR88090.1"/>
    </source>
</evidence>
<accession>A0A0G0WUK1</accession>
<protein>
    <submittedName>
        <fullName evidence="1">Uncharacterized protein</fullName>
    </submittedName>
</protein>
<sequence length="68" mass="7387">MNKEIPGRSLPEEQITHSLEIILNELDPFAYALVLGGSAARNCINIHSDIASFTHISFTHIGSVLGLN</sequence>
<reference evidence="1 2" key="1">
    <citation type="journal article" date="2015" name="Nature">
        <title>rRNA introns, odd ribosomes, and small enigmatic genomes across a large radiation of phyla.</title>
        <authorList>
            <person name="Brown C.T."/>
            <person name="Hug L.A."/>
            <person name="Thomas B.C."/>
            <person name="Sharon I."/>
            <person name="Castelle C.J."/>
            <person name="Singh A."/>
            <person name="Wilkins M.J."/>
            <person name="Williams K.H."/>
            <person name="Banfield J.F."/>
        </authorList>
    </citation>
    <scope>NUCLEOTIDE SEQUENCE [LARGE SCALE GENOMIC DNA]</scope>
</reference>
<dbReference type="Proteomes" id="UP000034854">
    <property type="component" value="Unassembled WGS sequence"/>
</dbReference>
<name>A0A0G0WUK1_9BACT</name>
<proteinExistence type="predicted"/>
<gene>
    <name evidence="1" type="ORF">UU34_C0001G0087</name>
</gene>
<dbReference type="EMBL" id="LCAG01000001">
    <property type="protein sequence ID" value="KKR88090.1"/>
    <property type="molecule type" value="Genomic_DNA"/>
</dbReference>
<comment type="caution">
    <text evidence="1">The sequence shown here is derived from an EMBL/GenBank/DDBJ whole genome shotgun (WGS) entry which is preliminary data.</text>
</comment>
<evidence type="ECO:0000313" key="2">
    <source>
        <dbReference type="Proteomes" id="UP000034854"/>
    </source>
</evidence>